<dbReference type="Proteomes" id="UP000494040">
    <property type="component" value="Unassembled WGS sequence"/>
</dbReference>
<dbReference type="RefSeq" id="XP_014258808.1">
    <property type="nucleotide sequence ID" value="XM_014403322.1"/>
</dbReference>
<dbReference type="EnsemblMetazoa" id="XM_014403322.1">
    <property type="protein sequence ID" value="XP_014258808.1"/>
    <property type="gene ID" value="LOC106672144"/>
</dbReference>
<organism evidence="1 2">
    <name type="scientific">Cimex lectularius</name>
    <name type="common">Bed bug</name>
    <name type="synonym">Acanthia lectularia</name>
    <dbReference type="NCBI Taxonomy" id="79782"/>
    <lineage>
        <taxon>Eukaryota</taxon>
        <taxon>Metazoa</taxon>
        <taxon>Ecdysozoa</taxon>
        <taxon>Arthropoda</taxon>
        <taxon>Hexapoda</taxon>
        <taxon>Insecta</taxon>
        <taxon>Pterygota</taxon>
        <taxon>Neoptera</taxon>
        <taxon>Paraneoptera</taxon>
        <taxon>Hemiptera</taxon>
        <taxon>Heteroptera</taxon>
        <taxon>Panheteroptera</taxon>
        <taxon>Cimicomorpha</taxon>
        <taxon>Cimicidae</taxon>
        <taxon>Cimex</taxon>
    </lineage>
</organism>
<dbReference type="KEGG" id="clec:106672144"/>
<name>A0A8I6S6L1_CIMLE</name>
<dbReference type="PANTHER" id="PTHR47027">
    <property type="entry name" value="REVERSE TRANSCRIPTASE DOMAIN-CONTAINING PROTEIN"/>
    <property type="match status" value="1"/>
</dbReference>
<dbReference type="PANTHER" id="PTHR47027:SF8">
    <property type="entry name" value="RIBONUCLEASE H"/>
    <property type="match status" value="1"/>
</dbReference>
<evidence type="ECO:0008006" key="3">
    <source>
        <dbReference type="Google" id="ProtNLM"/>
    </source>
</evidence>
<evidence type="ECO:0000313" key="2">
    <source>
        <dbReference type="Proteomes" id="UP000494040"/>
    </source>
</evidence>
<dbReference type="GeneID" id="106672144"/>
<reference evidence="1" key="1">
    <citation type="submission" date="2022-01" db="UniProtKB">
        <authorList>
            <consortium name="EnsemblMetazoa"/>
        </authorList>
    </citation>
    <scope>IDENTIFICATION</scope>
</reference>
<proteinExistence type="predicted"/>
<sequence length="110" mass="12199">MLNAGLDESQAGIKIFGEKINNLRYADDATLMVESEEDLKSLLLGKKRRGRHKTYHSFANKMGSRGSSDTIHVPGIPGFYSCHEIKRCLLLGRKAMANLNSMITIETSPC</sequence>
<dbReference type="AlphaFoldDB" id="A0A8I6S6L1"/>
<protein>
    <recommendedName>
        <fullName evidence="3">Reverse transcriptase domain-containing protein</fullName>
    </recommendedName>
</protein>
<accession>A0A8I6S6L1</accession>
<keyword evidence="2" id="KW-1185">Reference proteome</keyword>
<evidence type="ECO:0000313" key="1">
    <source>
        <dbReference type="EnsemblMetazoa" id="XP_014258808.1"/>
    </source>
</evidence>
<dbReference type="OrthoDB" id="425681at2759"/>